<name>A0ABV1FVQ3_9BACT</name>
<protein>
    <submittedName>
        <fullName evidence="2">Uncharacterized protein</fullName>
    </submittedName>
</protein>
<dbReference type="RefSeq" id="WP_294971954.1">
    <property type="nucleotide sequence ID" value="NZ_JBBNFG020000008.1"/>
</dbReference>
<evidence type="ECO:0000313" key="2">
    <source>
        <dbReference type="EMBL" id="MEQ2507218.1"/>
    </source>
</evidence>
<keyword evidence="1" id="KW-0472">Membrane</keyword>
<reference evidence="2 3" key="1">
    <citation type="submission" date="2024-04" db="EMBL/GenBank/DDBJ databases">
        <title>Human intestinal bacterial collection.</title>
        <authorList>
            <person name="Pauvert C."/>
            <person name="Hitch T.C.A."/>
            <person name="Clavel T."/>
        </authorList>
    </citation>
    <scope>NUCLEOTIDE SEQUENCE [LARGE SCALE GENOMIC DNA]</scope>
    <source>
        <strain evidence="2 3">CLA-AA-H174</strain>
    </source>
</reference>
<keyword evidence="1" id="KW-0812">Transmembrane</keyword>
<dbReference type="EMBL" id="JBBNGE010000006">
    <property type="protein sequence ID" value="MEQ2507218.1"/>
    <property type="molecule type" value="Genomic_DNA"/>
</dbReference>
<feature type="transmembrane region" description="Helical" evidence="1">
    <location>
        <begin position="6"/>
        <end position="28"/>
    </location>
</feature>
<proteinExistence type="predicted"/>
<evidence type="ECO:0000256" key="1">
    <source>
        <dbReference type="SAM" id="Phobius"/>
    </source>
</evidence>
<accession>A0ABV1FVQ3</accession>
<sequence length="41" mass="4662">MKQLDFTTGMTLVFGIIALIAVAINIWLSTKWGKKWLHSLD</sequence>
<comment type="caution">
    <text evidence="2">The sequence shown here is derived from an EMBL/GenBank/DDBJ whole genome shotgun (WGS) entry which is preliminary data.</text>
</comment>
<evidence type="ECO:0000313" key="3">
    <source>
        <dbReference type="Proteomes" id="UP001465717"/>
    </source>
</evidence>
<organism evidence="2 3">
    <name type="scientific">Segatella sinensis</name>
    <dbReference type="NCBI Taxonomy" id="3085167"/>
    <lineage>
        <taxon>Bacteria</taxon>
        <taxon>Pseudomonadati</taxon>
        <taxon>Bacteroidota</taxon>
        <taxon>Bacteroidia</taxon>
        <taxon>Bacteroidales</taxon>
        <taxon>Prevotellaceae</taxon>
        <taxon>Segatella</taxon>
    </lineage>
</organism>
<keyword evidence="1" id="KW-1133">Transmembrane helix</keyword>
<dbReference type="Proteomes" id="UP001465717">
    <property type="component" value="Unassembled WGS sequence"/>
</dbReference>
<keyword evidence="3" id="KW-1185">Reference proteome</keyword>
<gene>
    <name evidence="2" type="ORF">AAAT87_02855</name>
</gene>